<accession>A0ABC8SJY5</accession>
<dbReference type="AlphaFoldDB" id="A0ABC8SJY5"/>
<keyword evidence="2" id="KW-1185">Reference proteome</keyword>
<evidence type="ECO:0000313" key="2">
    <source>
        <dbReference type="Proteomes" id="UP001642360"/>
    </source>
</evidence>
<sequence length="62" mass="7015">ILALKPRRATRSASEQSIGAFDSSWARALEDRSRNDRSRNGRMIKSLKTHVRLCILGNGFRS</sequence>
<protein>
    <submittedName>
        <fullName evidence="1">Uncharacterized protein</fullName>
    </submittedName>
</protein>
<evidence type="ECO:0000313" key="1">
    <source>
        <dbReference type="EMBL" id="CAK9156341.1"/>
    </source>
</evidence>
<proteinExistence type="predicted"/>
<comment type="caution">
    <text evidence="1">The sequence shown here is derived from an EMBL/GenBank/DDBJ whole genome shotgun (WGS) entry which is preliminary data.</text>
</comment>
<organism evidence="1 2">
    <name type="scientific">Ilex paraguariensis</name>
    <name type="common">yerba mate</name>
    <dbReference type="NCBI Taxonomy" id="185542"/>
    <lineage>
        <taxon>Eukaryota</taxon>
        <taxon>Viridiplantae</taxon>
        <taxon>Streptophyta</taxon>
        <taxon>Embryophyta</taxon>
        <taxon>Tracheophyta</taxon>
        <taxon>Spermatophyta</taxon>
        <taxon>Magnoliopsida</taxon>
        <taxon>eudicotyledons</taxon>
        <taxon>Gunneridae</taxon>
        <taxon>Pentapetalae</taxon>
        <taxon>asterids</taxon>
        <taxon>campanulids</taxon>
        <taxon>Aquifoliales</taxon>
        <taxon>Aquifoliaceae</taxon>
        <taxon>Ilex</taxon>
    </lineage>
</organism>
<reference evidence="1 2" key="1">
    <citation type="submission" date="2024-02" db="EMBL/GenBank/DDBJ databases">
        <authorList>
            <person name="Vignale AGUSTIN F."/>
            <person name="Sosa J E."/>
            <person name="Modenutti C."/>
        </authorList>
    </citation>
    <scope>NUCLEOTIDE SEQUENCE [LARGE SCALE GENOMIC DNA]</scope>
</reference>
<dbReference type="EMBL" id="CAUOFW020002836">
    <property type="protein sequence ID" value="CAK9156341.1"/>
    <property type="molecule type" value="Genomic_DNA"/>
</dbReference>
<dbReference type="Proteomes" id="UP001642360">
    <property type="component" value="Unassembled WGS sequence"/>
</dbReference>
<gene>
    <name evidence="1" type="ORF">ILEXP_LOCUS24875</name>
</gene>
<feature type="non-terminal residue" evidence="1">
    <location>
        <position position="1"/>
    </location>
</feature>
<name>A0ABC8SJY5_9AQUA</name>